<evidence type="ECO:0000313" key="3">
    <source>
        <dbReference type="Proteomes" id="UP001168821"/>
    </source>
</evidence>
<dbReference type="AlphaFoldDB" id="A0AA38IKB5"/>
<feature type="compositionally biased region" description="Basic and acidic residues" evidence="1">
    <location>
        <begin position="160"/>
        <end position="181"/>
    </location>
</feature>
<accession>A0AA38IKB5</accession>
<proteinExistence type="predicted"/>
<dbReference type="Proteomes" id="UP001168821">
    <property type="component" value="Unassembled WGS sequence"/>
</dbReference>
<reference evidence="2" key="1">
    <citation type="journal article" date="2023" name="G3 (Bethesda)">
        <title>Whole genome assemblies of Zophobas morio and Tenebrio molitor.</title>
        <authorList>
            <person name="Kaur S."/>
            <person name="Stinson S.A."/>
            <person name="diCenzo G.C."/>
        </authorList>
    </citation>
    <scope>NUCLEOTIDE SEQUENCE</scope>
    <source>
        <strain evidence="2">QUZm001</strain>
    </source>
</reference>
<keyword evidence="3" id="KW-1185">Reference proteome</keyword>
<dbReference type="InterPro" id="IPR011011">
    <property type="entry name" value="Znf_FYVE_PHD"/>
</dbReference>
<gene>
    <name evidence="2" type="ORF">Zmor_010493</name>
</gene>
<evidence type="ECO:0000313" key="2">
    <source>
        <dbReference type="EMBL" id="KAJ3658772.1"/>
    </source>
</evidence>
<comment type="caution">
    <text evidence="2">The sequence shown here is derived from an EMBL/GenBank/DDBJ whole genome shotgun (WGS) entry which is preliminary data.</text>
</comment>
<organism evidence="2 3">
    <name type="scientific">Zophobas morio</name>
    <dbReference type="NCBI Taxonomy" id="2755281"/>
    <lineage>
        <taxon>Eukaryota</taxon>
        <taxon>Metazoa</taxon>
        <taxon>Ecdysozoa</taxon>
        <taxon>Arthropoda</taxon>
        <taxon>Hexapoda</taxon>
        <taxon>Insecta</taxon>
        <taxon>Pterygota</taxon>
        <taxon>Neoptera</taxon>
        <taxon>Endopterygota</taxon>
        <taxon>Coleoptera</taxon>
        <taxon>Polyphaga</taxon>
        <taxon>Cucujiformia</taxon>
        <taxon>Tenebrionidae</taxon>
        <taxon>Zophobas</taxon>
    </lineage>
</organism>
<name>A0AA38IKB5_9CUCU</name>
<protein>
    <submittedName>
        <fullName evidence="2">Uncharacterized protein</fullName>
    </submittedName>
</protein>
<dbReference type="EMBL" id="JALNTZ010000003">
    <property type="protein sequence ID" value="KAJ3658772.1"/>
    <property type="molecule type" value="Genomic_DNA"/>
</dbReference>
<feature type="region of interest" description="Disordered" evidence="1">
    <location>
        <begin position="160"/>
        <end position="182"/>
    </location>
</feature>
<evidence type="ECO:0000256" key="1">
    <source>
        <dbReference type="SAM" id="MobiDB-lite"/>
    </source>
</evidence>
<dbReference type="SUPFAM" id="SSF57903">
    <property type="entry name" value="FYVE/PHD zinc finger"/>
    <property type="match status" value="1"/>
</dbReference>
<sequence length="303" mass="34058">MAMAMAMASTTGVLSVKLNENSKCALMTCNKKVAKGVICALCNVVYHPKCATSAGNTNPDERLTFWSCVKCIPNPDAARKLADILHMTTSLSRENSIYVKLVNQLEEKIEYLQGKVNKIATSEGSKNSIAKTTNQVKTVNNHIDRETKEVTASTNIRDEPFIPDHQKINGNDKRRSGERRLRNQKGIYGTAKIEENTGENVEGNKSTQTSFAAVTRRAWLYVGRATKNSTAEGLRNYLVSKCPNQDFRVEKLDSREEAQTLSFKVGFDYDLLDKLNDSNFWPSGLLVRRFNFFRKMPKTQELT</sequence>